<comment type="caution">
    <text evidence="1">The sequence shown here is derived from an EMBL/GenBank/DDBJ whole genome shotgun (WGS) entry which is preliminary data.</text>
</comment>
<organism evidence="1 2">
    <name type="scientific">Serinibacter salmoneus</name>
    <dbReference type="NCBI Taxonomy" id="556530"/>
    <lineage>
        <taxon>Bacteria</taxon>
        <taxon>Bacillati</taxon>
        <taxon>Actinomycetota</taxon>
        <taxon>Actinomycetes</taxon>
        <taxon>Micrococcales</taxon>
        <taxon>Beutenbergiaceae</taxon>
        <taxon>Serinibacter</taxon>
    </lineage>
</organism>
<keyword evidence="2" id="KW-1185">Reference proteome</keyword>
<sequence>MTCGHDSAWMDGWAVIVLDAIKHHNGDRVTSAVNELACGHDLWGALTFLPAHVAEHVQRTIGSPMQSAVPVFNDHTPPHVRTGGQIMAAALACDADNLDALAGVCAQPALDAQTVDELRAAFSGWVQVFGVVVNTSHALVCPDGSGFVSVGDLS</sequence>
<evidence type="ECO:0000313" key="1">
    <source>
        <dbReference type="EMBL" id="PFG19846.1"/>
    </source>
</evidence>
<dbReference type="RefSeq" id="WP_098468909.1">
    <property type="nucleotide sequence ID" value="NZ_PDJD01000001.1"/>
</dbReference>
<name>A0A2A9D0E0_9MICO</name>
<gene>
    <name evidence="1" type="ORF">ATL40_1422</name>
</gene>
<proteinExistence type="predicted"/>
<dbReference type="EMBL" id="PDJD01000001">
    <property type="protein sequence ID" value="PFG19846.1"/>
    <property type="molecule type" value="Genomic_DNA"/>
</dbReference>
<evidence type="ECO:0000313" key="2">
    <source>
        <dbReference type="Proteomes" id="UP000224915"/>
    </source>
</evidence>
<dbReference type="Proteomes" id="UP000224915">
    <property type="component" value="Unassembled WGS sequence"/>
</dbReference>
<protein>
    <submittedName>
        <fullName evidence="1">Uncharacterized protein</fullName>
    </submittedName>
</protein>
<accession>A0A2A9D0E0</accession>
<dbReference type="AlphaFoldDB" id="A0A2A9D0E0"/>
<reference evidence="1 2" key="1">
    <citation type="submission" date="2017-10" db="EMBL/GenBank/DDBJ databases">
        <title>Sequencing the genomes of 1000 actinobacteria strains.</title>
        <authorList>
            <person name="Klenk H.-P."/>
        </authorList>
    </citation>
    <scope>NUCLEOTIDE SEQUENCE [LARGE SCALE GENOMIC DNA]</scope>
    <source>
        <strain evidence="1 2">DSM 21801</strain>
    </source>
</reference>